<dbReference type="AlphaFoldDB" id="A0A3E1F0S7"/>
<protein>
    <submittedName>
        <fullName evidence="2">Uncharacterized protein</fullName>
    </submittedName>
</protein>
<dbReference type="RefSeq" id="WP_116880307.1">
    <property type="nucleotide sequence ID" value="NZ_QURB01000002.1"/>
</dbReference>
<accession>A0A3E1F0S7</accession>
<evidence type="ECO:0000313" key="3">
    <source>
        <dbReference type="Proteomes" id="UP000257127"/>
    </source>
</evidence>
<evidence type="ECO:0000256" key="1">
    <source>
        <dbReference type="SAM" id="Phobius"/>
    </source>
</evidence>
<reference evidence="2 3" key="1">
    <citation type="submission" date="2018-08" db="EMBL/GenBank/DDBJ databases">
        <title>The draft genome squence of Brumimicrobium sp. N62.</title>
        <authorList>
            <person name="Du Z.-J."/>
            <person name="Luo H.-R."/>
        </authorList>
    </citation>
    <scope>NUCLEOTIDE SEQUENCE [LARGE SCALE GENOMIC DNA]</scope>
    <source>
        <strain evidence="2 3">N62</strain>
    </source>
</reference>
<gene>
    <name evidence="2" type="ORF">DXU93_05760</name>
</gene>
<dbReference type="Proteomes" id="UP000257127">
    <property type="component" value="Unassembled WGS sequence"/>
</dbReference>
<keyword evidence="1" id="KW-0812">Transmembrane</keyword>
<keyword evidence="3" id="KW-1185">Reference proteome</keyword>
<feature type="transmembrane region" description="Helical" evidence="1">
    <location>
        <begin position="42"/>
        <end position="60"/>
    </location>
</feature>
<keyword evidence="1" id="KW-0472">Membrane</keyword>
<name>A0A3E1F0S7_9FLAO</name>
<organism evidence="2 3">
    <name type="scientific">Brumimicrobium aurantiacum</name>
    <dbReference type="NCBI Taxonomy" id="1737063"/>
    <lineage>
        <taxon>Bacteria</taxon>
        <taxon>Pseudomonadati</taxon>
        <taxon>Bacteroidota</taxon>
        <taxon>Flavobacteriia</taxon>
        <taxon>Flavobacteriales</taxon>
        <taxon>Crocinitomicaceae</taxon>
        <taxon>Brumimicrobium</taxon>
    </lineage>
</organism>
<dbReference type="EMBL" id="QURB01000002">
    <property type="protein sequence ID" value="RFC55327.1"/>
    <property type="molecule type" value="Genomic_DNA"/>
</dbReference>
<keyword evidence="1" id="KW-1133">Transmembrane helix</keyword>
<feature type="transmembrane region" description="Helical" evidence="1">
    <location>
        <begin position="66"/>
        <end position="87"/>
    </location>
</feature>
<sequence>MKTNKEIRETALKNRIIDSLNSIDGLKIDDHFKITEKFQFHFRNIIFLLINIGLFIYFTLFDDQWIIATLTGVLGLIIIIVVVLYYFNIKHSFTYLDFENQKVIYKRFFYSKIHELNLNNEAFIELKIIKGNTGNKRTYLHQLIINKTIVLEHVNDYQQDSFSNYLFKIFNHYYNIDHQQIKYVNEVS</sequence>
<comment type="caution">
    <text evidence="2">The sequence shown here is derived from an EMBL/GenBank/DDBJ whole genome shotgun (WGS) entry which is preliminary data.</text>
</comment>
<proteinExistence type="predicted"/>
<evidence type="ECO:0000313" key="2">
    <source>
        <dbReference type="EMBL" id="RFC55327.1"/>
    </source>
</evidence>